<keyword evidence="3" id="KW-0547">Nucleotide-binding</keyword>
<dbReference type="Gene3D" id="3.40.50.300">
    <property type="entry name" value="P-loop containing nucleotide triphosphate hydrolases"/>
    <property type="match status" value="1"/>
</dbReference>
<dbReference type="PANTHER" id="PTHR42781">
    <property type="entry name" value="SPERMIDINE/PUTRESCINE IMPORT ATP-BINDING PROTEIN POTA"/>
    <property type="match status" value="1"/>
</dbReference>
<dbReference type="SUPFAM" id="SSF50331">
    <property type="entry name" value="MOP-like"/>
    <property type="match status" value="1"/>
</dbReference>
<organism evidence="6 7">
    <name type="scientific">Methylobacterium organophilum</name>
    <dbReference type="NCBI Taxonomy" id="410"/>
    <lineage>
        <taxon>Bacteria</taxon>
        <taxon>Pseudomonadati</taxon>
        <taxon>Pseudomonadota</taxon>
        <taxon>Alphaproteobacteria</taxon>
        <taxon>Hyphomicrobiales</taxon>
        <taxon>Methylobacteriaceae</taxon>
        <taxon>Methylobacterium</taxon>
    </lineage>
</organism>
<gene>
    <name evidence="6" type="primary">potA_2</name>
    <name evidence="6" type="ORF">LKMONMHP_4140</name>
</gene>
<accession>A0ABQ4TDW2</accession>
<dbReference type="PROSITE" id="PS50893">
    <property type="entry name" value="ABC_TRANSPORTER_2"/>
    <property type="match status" value="1"/>
</dbReference>
<dbReference type="InterPro" id="IPR008995">
    <property type="entry name" value="Mo/tungstate-bd_C_term_dom"/>
</dbReference>
<keyword evidence="7" id="KW-1185">Reference proteome</keyword>
<dbReference type="SUPFAM" id="SSF52540">
    <property type="entry name" value="P-loop containing nucleoside triphosphate hydrolases"/>
    <property type="match status" value="1"/>
</dbReference>
<dbReference type="InterPro" id="IPR017871">
    <property type="entry name" value="ABC_transporter-like_CS"/>
</dbReference>
<evidence type="ECO:0000256" key="2">
    <source>
        <dbReference type="ARBA" id="ARBA00022448"/>
    </source>
</evidence>
<comment type="caution">
    <text evidence="6">The sequence shown here is derived from an EMBL/GenBank/DDBJ whole genome shotgun (WGS) entry which is preliminary data.</text>
</comment>
<dbReference type="Gene3D" id="2.40.50.100">
    <property type="match status" value="1"/>
</dbReference>
<keyword evidence="2" id="KW-0813">Transport</keyword>
<name>A0ABQ4TDW2_METOR</name>
<dbReference type="PROSITE" id="PS00211">
    <property type="entry name" value="ABC_TRANSPORTER_1"/>
    <property type="match status" value="1"/>
</dbReference>
<dbReference type="RefSeq" id="WP_238313573.1">
    <property type="nucleotide sequence ID" value="NZ_BPQV01000014.1"/>
</dbReference>
<dbReference type="InterPro" id="IPR003439">
    <property type="entry name" value="ABC_transporter-like_ATP-bd"/>
</dbReference>
<reference evidence="6" key="2">
    <citation type="submission" date="2021-08" db="EMBL/GenBank/DDBJ databases">
        <authorList>
            <person name="Tani A."/>
            <person name="Ola A."/>
            <person name="Ogura Y."/>
            <person name="Katsura K."/>
            <person name="Hayashi T."/>
        </authorList>
    </citation>
    <scope>NUCLEOTIDE SEQUENCE</scope>
    <source>
        <strain evidence="6">NBRC 15689</strain>
    </source>
</reference>
<reference evidence="6" key="1">
    <citation type="journal article" date="2021" name="Front. Microbiol.">
        <title>Comprehensive Comparative Genomics and Phenotyping of Methylobacterium Species.</title>
        <authorList>
            <person name="Alessa O."/>
            <person name="Ogura Y."/>
            <person name="Fujitani Y."/>
            <person name="Takami H."/>
            <person name="Hayashi T."/>
            <person name="Sahin N."/>
            <person name="Tani A."/>
        </authorList>
    </citation>
    <scope>NUCLEOTIDE SEQUENCE</scope>
    <source>
        <strain evidence="6">NBRC 15689</strain>
    </source>
</reference>
<evidence type="ECO:0000256" key="4">
    <source>
        <dbReference type="ARBA" id="ARBA00022840"/>
    </source>
</evidence>
<dbReference type="InterPro" id="IPR050093">
    <property type="entry name" value="ABC_SmlMolc_Importer"/>
</dbReference>
<dbReference type="Pfam" id="PF08402">
    <property type="entry name" value="TOBE_2"/>
    <property type="match status" value="1"/>
</dbReference>
<protein>
    <submittedName>
        <fullName evidence="6">Spermidine/putrescine import ATP-binding protein PotA</fullName>
    </submittedName>
</protein>
<keyword evidence="4 6" id="KW-0067">ATP-binding</keyword>
<dbReference type="PANTHER" id="PTHR42781:SF4">
    <property type="entry name" value="SPERMIDINE_PUTRESCINE IMPORT ATP-BINDING PROTEIN POTA"/>
    <property type="match status" value="1"/>
</dbReference>
<dbReference type="InterPro" id="IPR027417">
    <property type="entry name" value="P-loop_NTPase"/>
</dbReference>
<evidence type="ECO:0000259" key="5">
    <source>
        <dbReference type="PROSITE" id="PS50893"/>
    </source>
</evidence>
<comment type="similarity">
    <text evidence="1">Belongs to the ABC transporter superfamily.</text>
</comment>
<sequence length="361" mass="38152">MLAPAPTASAPLLHLDGVTKRFGGHVAVDAVSLDLAGGEFFCLLGPSGCGKSTLLRLIAGFETASEGAIRLDGIDITGLPPHRRPVNMMFQSYALFPHLSVAGNIAYGLKGRGRAAIAARVAELLRLVRLEGFAERRPDSLSGGQRQRVALARALAREPKLLLLDEPLGALDRGLREETQAELRALQKRLGTGFVVVTHDPAEALALSDRIGVMDRGRLVQVGPPRDLYERPATRFVAGLLGDVNLIEGRLGPAENGRRVVDTALGRLLCGPSGEGAQGEAVVVAIRPERIRIGAALGDETALTGILEEATYLGDRLRRTIRMEDGSTLRVVASLPGPAAEAPGTRIDLSLPADALVLLPA</sequence>
<proteinExistence type="inferred from homology"/>
<dbReference type="InterPro" id="IPR003593">
    <property type="entry name" value="AAA+_ATPase"/>
</dbReference>
<dbReference type="Pfam" id="PF00005">
    <property type="entry name" value="ABC_tran"/>
    <property type="match status" value="1"/>
</dbReference>
<evidence type="ECO:0000313" key="7">
    <source>
        <dbReference type="Proteomes" id="UP001055156"/>
    </source>
</evidence>
<evidence type="ECO:0000256" key="1">
    <source>
        <dbReference type="ARBA" id="ARBA00005417"/>
    </source>
</evidence>
<dbReference type="InterPro" id="IPR013611">
    <property type="entry name" value="Transp-assoc_OB_typ2"/>
</dbReference>
<evidence type="ECO:0000256" key="3">
    <source>
        <dbReference type="ARBA" id="ARBA00022741"/>
    </source>
</evidence>
<dbReference type="EMBL" id="BPQV01000014">
    <property type="protein sequence ID" value="GJE29261.1"/>
    <property type="molecule type" value="Genomic_DNA"/>
</dbReference>
<dbReference type="Proteomes" id="UP001055156">
    <property type="component" value="Unassembled WGS sequence"/>
</dbReference>
<dbReference type="SMART" id="SM00382">
    <property type="entry name" value="AAA"/>
    <property type="match status" value="1"/>
</dbReference>
<evidence type="ECO:0000313" key="6">
    <source>
        <dbReference type="EMBL" id="GJE29261.1"/>
    </source>
</evidence>
<dbReference type="GO" id="GO:0005524">
    <property type="term" value="F:ATP binding"/>
    <property type="evidence" value="ECO:0007669"/>
    <property type="project" value="UniProtKB-KW"/>
</dbReference>
<feature type="domain" description="ABC transporter" evidence="5">
    <location>
        <begin position="13"/>
        <end position="241"/>
    </location>
</feature>